<accession>A0A183J6E8</accession>
<evidence type="ECO:0000313" key="2">
    <source>
        <dbReference type="Proteomes" id="UP000270296"/>
    </source>
</evidence>
<dbReference type="AlphaFoldDB" id="A0A183J6E8"/>
<reference evidence="1 2" key="2">
    <citation type="submission" date="2018-11" db="EMBL/GenBank/DDBJ databases">
        <authorList>
            <consortium name="Pathogen Informatics"/>
        </authorList>
    </citation>
    <scope>NUCLEOTIDE SEQUENCE [LARGE SCALE GENOMIC DNA]</scope>
</reference>
<reference evidence="3" key="1">
    <citation type="submission" date="2016-06" db="UniProtKB">
        <authorList>
            <consortium name="WormBaseParasite"/>
        </authorList>
    </citation>
    <scope>IDENTIFICATION</scope>
</reference>
<name>A0A183J6E8_9BILA</name>
<evidence type="ECO:0000313" key="3">
    <source>
        <dbReference type="WBParaSite" id="SBAD_0001183201-mRNA-1"/>
    </source>
</evidence>
<protein>
    <submittedName>
        <fullName evidence="3">DUF1150 family protein</fullName>
    </submittedName>
</protein>
<keyword evidence="2" id="KW-1185">Reference proteome</keyword>
<gene>
    <name evidence="1" type="ORF">SBAD_LOCUS11446</name>
</gene>
<organism evidence="3">
    <name type="scientific">Soboliphyme baturini</name>
    <dbReference type="NCBI Taxonomy" id="241478"/>
    <lineage>
        <taxon>Eukaryota</taxon>
        <taxon>Metazoa</taxon>
        <taxon>Ecdysozoa</taxon>
        <taxon>Nematoda</taxon>
        <taxon>Enoplea</taxon>
        <taxon>Dorylaimia</taxon>
        <taxon>Dioctophymatida</taxon>
        <taxon>Dioctophymatoidea</taxon>
        <taxon>Soboliphymatidae</taxon>
        <taxon>Soboliphyme</taxon>
    </lineage>
</organism>
<dbReference type="WBParaSite" id="SBAD_0001183201-mRNA-1">
    <property type="protein sequence ID" value="SBAD_0001183201-mRNA-1"/>
    <property type="gene ID" value="SBAD_0001183201"/>
</dbReference>
<dbReference type="Proteomes" id="UP000270296">
    <property type="component" value="Unassembled WGS sequence"/>
</dbReference>
<evidence type="ECO:0000313" key="1">
    <source>
        <dbReference type="EMBL" id="VDP40126.1"/>
    </source>
</evidence>
<sequence length="70" mass="7875">MKFSTNERARATALRPFVRAISIWRGVVFHHAPGLHSSTLVVVCQQRSLVMADDDEAALQRPFVSLDVLR</sequence>
<dbReference type="EMBL" id="UZAM01015670">
    <property type="protein sequence ID" value="VDP40126.1"/>
    <property type="molecule type" value="Genomic_DNA"/>
</dbReference>
<proteinExistence type="predicted"/>